<proteinExistence type="predicted"/>
<dbReference type="Proteomes" id="UP000827261">
    <property type="component" value="Segment"/>
</dbReference>
<evidence type="ECO:0000313" key="2">
    <source>
        <dbReference type="Proteomes" id="UP000827261"/>
    </source>
</evidence>
<name>A0AAE8BI29_9CAUD</name>
<evidence type="ECO:0000313" key="1">
    <source>
        <dbReference type="EMBL" id="QYW02214.1"/>
    </source>
</evidence>
<dbReference type="EMBL" id="MZ326861">
    <property type="protein sequence ID" value="QYW02214.1"/>
    <property type="molecule type" value="Genomic_DNA"/>
</dbReference>
<accession>A0AAE8BI29</accession>
<reference evidence="1" key="1">
    <citation type="submission" date="2021-06" db="EMBL/GenBank/DDBJ databases">
        <title>Complete genome sequence of Stenotrophomonas maltophilia phage Philippe.</title>
        <authorList>
            <person name="Vallavanatt I."/>
            <person name="Bartz M."/>
            <person name="Clark J."/>
            <person name="Burrowes B."/>
            <person name="Liu M."/>
            <person name="Gill J."/>
        </authorList>
    </citation>
    <scope>NUCLEOTIDE SEQUENCE</scope>
</reference>
<protein>
    <submittedName>
        <fullName evidence="1">Uncharacterized protein</fullName>
    </submittedName>
</protein>
<gene>
    <name evidence="1" type="ORF">CPT_Philippe_015</name>
</gene>
<keyword evidence="2" id="KW-1185">Reference proteome</keyword>
<organism evidence="1 2">
    <name type="scientific">Stenotrophomonas phage Philippe</name>
    <dbReference type="NCBI Taxonomy" id="2859655"/>
    <lineage>
        <taxon>Viruses</taxon>
        <taxon>Duplodnaviria</taxon>
        <taxon>Heunggongvirae</taxon>
        <taxon>Uroviricota</taxon>
        <taxon>Caudoviricetes</taxon>
        <taxon>Schitoviridae</taxon>
        <taxon>Philippevirus</taxon>
        <taxon>Philippevirus philippe</taxon>
    </lineage>
</organism>
<sequence length="135" mass="15860">MLDKEYLTAADARTIREGLQNMLNSARQYLWGQEPTVPLNVRDGICCNIYRMTNPNTSTPRCTYRVLGELFSMWPKSAGNNAFPIQPYIWMKWFGYSAYGYFEGNLWLGRKGRLRRELLQFMINELEGFIQRNSK</sequence>